<organism evidence="2 3">
    <name type="scientific">Marinobacter psychrophilus</name>
    <dbReference type="NCBI Taxonomy" id="330734"/>
    <lineage>
        <taxon>Bacteria</taxon>
        <taxon>Pseudomonadati</taxon>
        <taxon>Pseudomonadota</taxon>
        <taxon>Gammaproteobacteria</taxon>
        <taxon>Pseudomonadales</taxon>
        <taxon>Marinobacteraceae</taxon>
        <taxon>Marinobacter</taxon>
    </lineage>
</organism>
<dbReference type="RefSeq" id="WP_048384532.1">
    <property type="nucleotide sequence ID" value="NZ_CP011494.1"/>
</dbReference>
<proteinExistence type="predicted"/>
<dbReference type="GO" id="GO:0008775">
    <property type="term" value="F:acetate CoA-transferase activity"/>
    <property type="evidence" value="ECO:0007669"/>
    <property type="project" value="InterPro"/>
</dbReference>
<dbReference type="EMBL" id="CP011494">
    <property type="protein sequence ID" value="AKO51817.1"/>
    <property type="molecule type" value="Genomic_DNA"/>
</dbReference>
<evidence type="ECO:0000313" key="2">
    <source>
        <dbReference type="EMBL" id="AKO51817.1"/>
    </source>
</evidence>
<name>A0A0H4I9U9_9GAMM</name>
<dbReference type="PANTHER" id="PTHR21432">
    <property type="entry name" value="ACETYL-COA HYDROLASE-RELATED"/>
    <property type="match status" value="1"/>
</dbReference>
<dbReference type="Gene3D" id="3.40.1080.10">
    <property type="entry name" value="Glutaconate Coenzyme A-transferase"/>
    <property type="match status" value="1"/>
</dbReference>
<dbReference type="Proteomes" id="UP000036406">
    <property type="component" value="Chromosome"/>
</dbReference>
<dbReference type="Pfam" id="PF13336">
    <property type="entry name" value="AcetylCoA_hyd_C"/>
    <property type="match status" value="1"/>
</dbReference>
<sequence length="730" mass="80768">MAEDCTMRMDDADACVEDVIRRVGNTIILGLPLGLGKPLRFVNALYQRAKRDPQIELHIFTALSLVKPSGRSALEKRFLEPFSERLYGAIPDLEYALDVRANKLPPNVKVSEFFFKAGSFMHNSSQQRHYISLNYTHAVRDLMAMGINVVAQMVAPGDQNGEPGQVSLSCNPDLTLDIIPLLRARQREEGVPTVLVGELNRHLPWLGRDAQMAEADIDLVLVQPQSDYPMFPAPQMAISPPDHLIGFYASTLVKDGGTLQVGIGSLGAALINSTILRHRHNDAWKHLYQHLNIATRYPAVDGIGGTGTFDQGLYGCSEMIIDGFMHLLEAGVLKREVFAHQGLQELLNRGDISPQINLDTLDVLLREHIIASPLRLQDLEFLQRFGIVHSELCLQDGQLSLQKRTVPADISHPDTRRLLQDGGLGDKLSEGVVVHGGFYIGPESFYQALRDLSPQQRQRICMTSVNFINDLYDHRFGNQALKTAQRQHGRFVNSTMMYTLAGAAVSDGLEDGRVVSGVGGQYNFVAMGMELAGARSILCLRSTRKAAGKVLSNIVFSYGHCTIPRHLRDIVITEYGIADLRGQSDEQVYLRLIAIADARFQAGLLQQAKKAGKVAKSFKPPKAWADNTPAHVHKALAAVPGNNRFPAFPFGCDFTAEELVIAKALKRIQAETATGRGKLLALVRAARTRDDRSRFQSLLERMQLAAPKGVRQKLDRRLLIYGLQLTNTPQ</sequence>
<keyword evidence="2" id="KW-0378">Hydrolase</keyword>
<dbReference type="Gene3D" id="3.40.1080.20">
    <property type="entry name" value="Acetyl-CoA hydrolase/transferase C-terminal domain"/>
    <property type="match status" value="1"/>
</dbReference>
<dbReference type="AlphaFoldDB" id="A0A0H4I9U9"/>
<feature type="domain" description="Acetyl-CoA hydrolase/transferase C-terminal" evidence="1">
    <location>
        <begin position="441"/>
        <end position="608"/>
    </location>
</feature>
<dbReference type="SUPFAM" id="SSF100950">
    <property type="entry name" value="NagB/RpiA/CoA transferase-like"/>
    <property type="match status" value="1"/>
</dbReference>
<protein>
    <submittedName>
        <fullName evidence="2">Acetyl-CoA hydrolase</fullName>
    </submittedName>
</protein>
<reference evidence="2 3" key="1">
    <citation type="submission" date="2015-05" db="EMBL/GenBank/DDBJ databases">
        <title>Complete genome of Marinobacter psychrophilus strain 20041T isolated from sea-ice of the Canadian Basin.</title>
        <authorList>
            <person name="Song L."/>
            <person name="Ren L."/>
            <person name="Yu Y."/>
            <person name="Wang X."/>
        </authorList>
    </citation>
    <scope>NUCLEOTIDE SEQUENCE [LARGE SCALE GENOMIC DNA]</scope>
    <source>
        <strain evidence="2 3">20041</strain>
    </source>
</reference>
<dbReference type="GO" id="GO:0006083">
    <property type="term" value="P:acetate metabolic process"/>
    <property type="evidence" value="ECO:0007669"/>
    <property type="project" value="InterPro"/>
</dbReference>
<evidence type="ECO:0000313" key="3">
    <source>
        <dbReference type="Proteomes" id="UP000036406"/>
    </source>
</evidence>
<dbReference type="PANTHER" id="PTHR21432:SF20">
    <property type="entry name" value="ACETYL-COA HYDROLASE"/>
    <property type="match status" value="1"/>
</dbReference>
<evidence type="ECO:0000259" key="1">
    <source>
        <dbReference type="Pfam" id="PF13336"/>
    </source>
</evidence>
<keyword evidence="3" id="KW-1185">Reference proteome</keyword>
<dbReference type="GO" id="GO:0016787">
    <property type="term" value="F:hydrolase activity"/>
    <property type="evidence" value="ECO:0007669"/>
    <property type="project" value="UniProtKB-KW"/>
</dbReference>
<gene>
    <name evidence="2" type="ORF">ABA45_04780</name>
</gene>
<dbReference type="InterPro" id="IPR037171">
    <property type="entry name" value="NagB/RpiA_transferase-like"/>
</dbReference>
<accession>A0A0H4I9U9</accession>
<dbReference type="InterPro" id="IPR026888">
    <property type="entry name" value="AcetylCoA_hyd_C"/>
</dbReference>
<dbReference type="InterPro" id="IPR038460">
    <property type="entry name" value="AcetylCoA_hyd_C_sf"/>
</dbReference>
<dbReference type="STRING" id="330734.ABA45_04780"/>
<dbReference type="PATRIC" id="fig|330734.3.peg.1018"/>
<dbReference type="InterPro" id="IPR046433">
    <property type="entry name" value="ActCoA_hydro"/>
</dbReference>
<dbReference type="KEGG" id="mpq:ABA45_04780"/>